<comment type="caution">
    <text evidence="3">The sequence shown here is derived from an EMBL/GenBank/DDBJ whole genome shotgun (WGS) entry which is preliminary data.</text>
</comment>
<dbReference type="Proteomes" id="UP000863257">
    <property type="component" value="Unassembled WGS sequence"/>
</dbReference>
<reference evidence="3" key="1">
    <citation type="journal article" date="2018" name="Genome Biol.">
        <title>SKESA: strategic k-mer extension for scrupulous assemblies.</title>
        <authorList>
            <person name="Souvorov A."/>
            <person name="Agarwala R."/>
            <person name="Lipman D.J."/>
        </authorList>
    </citation>
    <scope>NUCLEOTIDE SEQUENCE</scope>
    <source>
        <strain evidence="3">BCW_3452</strain>
    </source>
</reference>
<feature type="domain" description="DotM C-terminal cytoplasmic" evidence="2">
    <location>
        <begin position="352"/>
        <end position="465"/>
    </location>
</feature>
<feature type="transmembrane region" description="Helical" evidence="1">
    <location>
        <begin position="12"/>
        <end position="30"/>
    </location>
</feature>
<keyword evidence="1" id="KW-0812">Transmembrane</keyword>
<dbReference type="InterPro" id="IPR056464">
    <property type="entry name" value="DotM_C"/>
</dbReference>
<keyword evidence="1" id="KW-1133">Transmembrane helix</keyword>
<proteinExistence type="predicted"/>
<accession>A0A8H9TG92</accession>
<sequence>MNENRNTASETTYALMGFLVALIFLVPFLWEEYIRVYYITAWFYLKLGVFHSLYVITSVQFFEENIGKLLFWMDWFFLDMSLPSEIIYSQILEIYSILLDVDQTSPETISKAFLSYDEISENFKLISRFGFAVLAPVYVYLGFKMIGAASGKPKYDKVYSLDSFAEDMSEGFPELLPVVWDNPQNYDINKGHWRMSPRPRAYLEENGCIESFEYKGEQRFRLRREEALILAEEQLGRQWEGFSKLTMNEMRIIALTLPMLESPSKGVPITNELIKEYGYAFSKKPGFKKRLKIFTSLLFSPLSYMPNFKMPNTKGLPSMKKISKQLGSLFKNQFKLVSAFLDIKAGIKEDLRKRRYLKSSNKKVIQIIRKGKDLEKLKKIIANHAYVSTVISRCVDTARQGGTLPACSCLFLKPIDRKLYYIFNNVGRNVSWVETTGWFAHYVAEKKSGFPFPYPKVEAAVDGMDEYLWASYYEYEPYKDWDVELAPPE</sequence>
<feature type="transmembrane region" description="Helical" evidence="1">
    <location>
        <begin position="36"/>
        <end position="57"/>
    </location>
</feature>
<dbReference type="AlphaFoldDB" id="A0A8H9TG92"/>
<evidence type="ECO:0000313" key="3">
    <source>
        <dbReference type="EMBL" id="HAS8541357.1"/>
    </source>
</evidence>
<name>A0A8H9TG92_VIBVL</name>
<keyword evidence="1" id="KW-0472">Membrane</keyword>
<evidence type="ECO:0000256" key="1">
    <source>
        <dbReference type="SAM" id="Phobius"/>
    </source>
</evidence>
<evidence type="ECO:0000259" key="2">
    <source>
        <dbReference type="Pfam" id="PF23127"/>
    </source>
</evidence>
<protein>
    <recommendedName>
        <fullName evidence="2">DotM C-terminal cytoplasmic domain-containing protein</fullName>
    </recommendedName>
</protein>
<dbReference type="Pfam" id="PF23127">
    <property type="entry name" value="DotM_C"/>
    <property type="match status" value="1"/>
</dbReference>
<dbReference type="EMBL" id="DACRBY010000020">
    <property type="protein sequence ID" value="HAS8541357.1"/>
    <property type="molecule type" value="Genomic_DNA"/>
</dbReference>
<feature type="transmembrane region" description="Helical" evidence="1">
    <location>
        <begin position="125"/>
        <end position="143"/>
    </location>
</feature>
<gene>
    <name evidence="3" type="ORF">I7730_16355</name>
</gene>
<organism evidence="3">
    <name type="scientific">Vibrio vulnificus</name>
    <dbReference type="NCBI Taxonomy" id="672"/>
    <lineage>
        <taxon>Bacteria</taxon>
        <taxon>Pseudomonadati</taxon>
        <taxon>Pseudomonadota</taxon>
        <taxon>Gammaproteobacteria</taxon>
        <taxon>Vibrionales</taxon>
        <taxon>Vibrionaceae</taxon>
        <taxon>Vibrio</taxon>
    </lineage>
</organism>
<reference evidence="3" key="2">
    <citation type="submission" date="2019-01" db="EMBL/GenBank/DDBJ databases">
        <authorList>
            <consortium name="NCBI Pathogen Detection Project"/>
        </authorList>
    </citation>
    <scope>NUCLEOTIDE SEQUENCE</scope>
    <source>
        <strain evidence="3">BCW_3452</strain>
    </source>
</reference>